<feature type="compositionally biased region" description="Basic and acidic residues" evidence="1">
    <location>
        <begin position="255"/>
        <end position="264"/>
    </location>
</feature>
<organism evidence="2 3">
    <name type="scientific">Myxozyma melibiosi</name>
    <dbReference type="NCBI Taxonomy" id="54550"/>
    <lineage>
        <taxon>Eukaryota</taxon>
        <taxon>Fungi</taxon>
        <taxon>Dikarya</taxon>
        <taxon>Ascomycota</taxon>
        <taxon>Saccharomycotina</taxon>
        <taxon>Lipomycetes</taxon>
        <taxon>Lipomycetales</taxon>
        <taxon>Lipomycetaceae</taxon>
        <taxon>Myxozyma</taxon>
    </lineage>
</organism>
<keyword evidence="3" id="KW-1185">Reference proteome</keyword>
<reference evidence="2 3" key="1">
    <citation type="submission" date="2024-03" db="EMBL/GenBank/DDBJ databases">
        <title>Genome-scale model development and genomic sequencing of the oleaginous clade Lipomyces.</title>
        <authorList>
            <consortium name="Lawrence Berkeley National Laboratory"/>
            <person name="Czajka J.J."/>
            <person name="Han Y."/>
            <person name="Kim J."/>
            <person name="Mondo S.J."/>
            <person name="Hofstad B.A."/>
            <person name="Robles A."/>
            <person name="Haridas S."/>
            <person name="Riley R."/>
            <person name="LaButti K."/>
            <person name="Pangilinan J."/>
            <person name="Andreopoulos W."/>
            <person name="Lipzen A."/>
            <person name="Yan J."/>
            <person name="Wang M."/>
            <person name="Ng V."/>
            <person name="Grigoriev I.V."/>
            <person name="Spatafora J.W."/>
            <person name="Magnuson J.K."/>
            <person name="Baker S.E."/>
            <person name="Pomraning K.R."/>
        </authorList>
    </citation>
    <scope>NUCLEOTIDE SEQUENCE [LARGE SCALE GENOMIC DNA]</scope>
    <source>
        <strain evidence="2 3">Phaff 52-87</strain>
    </source>
</reference>
<accession>A0ABR1FBV7</accession>
<dbReference type="GeneID" id="90040362"/>
<dbReference type="EMBL" id="JBBJBU010000001">
    <property type="protein sequence ID" value="KAK7207336.1"/>
    <property type="molecule type" value="Genomic_DNA"/>
</dbReference>
<feature type="region of interest" description="Disordered" evidence="1">
    <location>
        <begin position="240"/>
        <end position="268"/>
    </location>
</feature>
<protein>
    <recommendedName>
        <fullName evidence="4">Mediator complex subunit 11</fullName>
    </recommendedName>
</protein>
<evidence type="ECO:0008006" key="4">
    <source>
        <dbReference type="Google" id="ProtNLM"/>
    </source>
</evidence>
<evidence type="ECO:0000313" key="2">
    <source>
        <dbReference type="EMBL" id="KAK7207336.1"/>
    </source>
</evidence>
<feature type="compositionally biased region" description="Low complexity" evidence="1">
    <location>
        <begin position="1"/>
        <end position="11"/>
    </location>
</feature>
<feature type="compositionally biased region" description="Low complexity" evidence="1">
    <location>
        <begin position="240"/>
        <end position="251"/>
    </location>
</feature>
<feature type="region of interest" description="Disordered" evidence="1">
    <location>
        <begin position="1"/>
        <end position="70"/>
    </location>
</feature>
<dbReference type="RefSeq" id="XP_064770369.1">
    <property type="nucleotide sequence ID" value="XM_064914850.1"/>
</dbReference>
<feature type="non-terminal residue" evidence="2">
    <location>
        <position position="309"/>
    </location>
</feature>
<sequence>MLSQHQQQHQQPSFTPNLSAAKDQSQQQQNSMFSSQLASGSNTPGNTFSANSSSSNNNNFSSSTNSNNSMNGGGLIDVSSNIAIDLDDDLPLAFVASAVKQQADSFPPGSNGDQQGTGTLKSADELNEGLKKLDELYEELLQLRVATPNLLRALSKSDPGTKPEDIYRAFASNARGISAAIDKFTKDMHDAAPLFDYATKSRVKNPNGIVRGSYDDDFDVESMAETVELPEELVAAAAAAGTSAQNNNNGAVKTNTEESEHKFEPFSSGDVVDLDNDIKMDDLTGTADGMSFGDSMMSMMGDGSSNAVL</sequence>
<dbReference type="Proteomes" id="UP001498771">
    <property type="component" value="Unassembled WGS sequence"/>
</dbReference>
<evidence type="ECO:0000313" key="3">
    <source>
        <dbReference type="Proteomes" id="UP001498771"/>
    </source>
</evidence>
<comment type="caution">
    <text evidence="2">The sequence shown here is derived from an EMBL/GenBank/DDBJ whole genome shotgun (WGS) entry which is preliminary data.</text>
</comment>
<name>A0ABR1FBV7_9ASCO</name>
<proteinExistence type="predicted"/>
<evidence type="ECO:0000256" key="1">
    <source>
        <dbReference type="SAM" id="MobiDB-lite"/>
    </source>
</evidence>
<feature type="compositionally biased region" description="Low complexity" evidence="1">
    <location>
        <begin position="46"/>
        <end position="70"/>
    </location>
</feature>
<feature type="compositionally biased region" description="Low complexity" evidence="1">
    <location>
        <begin position="24"/>
        <end position="36"/>
    </location>
</feature>
<gene>
    <name evidence="2" type="ORF">BZA70DRAFT_308214</name>
</gene>